<organism evidence="3 4">
    <name type="scientific">Opisthorchis viverrini</name>
    <name type="common">Southeast Asian liver fluke</name>
    <dbReference type="NCBI Taxonomy" id="6198"/>
    <lineage>
        <taxon>Eukaryota</taxon>
        <taxon>Metazoa</taxon>
        <taxon>Spiralia</taxon>
        <taxon>Lophotrochozoa</taxon>
        <taxon>Platyhelminthes</taxon>
        <taxon>Trematoda</taxon>
        <taxon>Digenea</taxon>
        <taxon>Opisthorchiida</taxon>
        <taxon>Opisthorchiata</taxon>
        <taxon>Opisthorchiidae</taxon>
        <taxon>Opisthorchis</taxon>
    </lineage>
</organism>
<feature type="domain" description="VWFA" evidence="2">
    <location>
        <begin position="74"/>
        <end position="227"/>
    </location>
</feature>
<dbReference type="CTD" id="20328552"/>
<feature type="region of interest" description="Disordered" evidence="1">
    <location>
        <begin position="946"/>
        <end position="1052"/>
    </location>
</feature>
<evidence type="ECO:0000313" key="4">
    <source>
        <dbReference type="Proteomes" id="UP000054324"/>
    </source>
</evidence>
<proteinExistence type="predicted"/>
<sequence length="1306" mass="149589">MVCFDKYTVQSRTKFSMYVIIYLSVLPHDQVTVTRSFLEKKAKSLLPFLELYKKRLDWLNSGSRTMFGVLQEQSVTILIDATIGNVRNAEDMINAIACFLKDQVKRILEFNLIHCVDEPRWLHPNIQRVSSDSIRQACQWLYGLKLPPRRSIFAIAECLRDISLSNQDQDAVYLITDGESVSAYYELLRKELSRMRCPLHIVAYGCTDIDSLKLLSSLSIATGGRFHAYAPKGCLLDYSASPVDSANPEARVTASEVVYGGTPEGWPQREDCMRIFEELEEARSTLNQIQQVIEAMDKGLPVHIEVPCTEDDCTRSLHSNPPTNKQEEQMSSKQWLQRHGLGAQRLDLFDVLAQACFRHCDGMVDILRPPTEEGSGQSEKNQMKVFRHKELMTERLTAPLVPSALNVVQQIIHPKHIDACYCDQFAHIIWKDGQIVHVQVTPEHYRLYARRVQANLTAIQKRIDWLCRGSRELFGTITEDNVCIVIDTSTSMSPSINFVKQKLLLLLQEQLKYRKKMNFIAYSDRVMAWSEYCLDTTAENIICKVLLQDWVGSNPNLMLADEPIEVVDKFVYLGSCISPGGLANDEITIRIKKARAAFANLRHLWRRRDISFSVKGRVYNAAVRSILLYGSETWPLRTEDVKRLSVFDHRRLQSIARIWWEHRISNSEVRRMVFERNNSPSIDELITLHRLRWLGHVLRMPVDRLPRRALFAQPCEGWKRARGGRTMTWQRSMKAITSKLSCHEFTDRKVRGSNPTSASRLSLSRLDQPNSIPALVLPFGGVAVQYRKVALLKACSCNLLIYSFKSAANWAKNLTCGGSTNTLAALQFALSDTQIEGIYLLTDGRPDQAPRTILLKMHLQSRIPIHAISFNCQDPEANQFLLDLAKESGGRFQYFTLTKKAPETADQWESEDIRLLRTEYRLGLRSLERMAELRDECRRLAKESALIQRKRKRTSEPSRLKKSDESELLPRVGQRVWKIAKPSSPRKNSPKPDTMKFDSPGTNVADDSEMAGSSRQIERGQTEPEKIKPAQWRKMPRQENKAGTNVTSTRKLHSDYEGKEHVTLFRTKDILDKLELKEASHSKENLRGKQGGRQVKDPESNEKEKPIDISSWMARYGLRPLKLRLIDLLTPVAVPLRPSYIPSLRHNIISNVLLETLPVAFISPSKRSESESVQVFNPLAVDYNSYEKALTAALARIERKLMEVVARYLSEDGVKSLVERAEIKQGLPWQTQICWYQYKDVIIQAFEDERWPIAKKDFHILANELDKGGQDYLEAKKLKRFGRISTQQSPPVFRQPCGHEIPKTLR</sequence>
<dbReference type="Proteomes" id="UP000054324">
    <property type="component" value="Unassembled WGS sequence"/>
</dbReference>
<dbReference type="SUPFAM" id="SSF53300">
    <property type="entry name" value="vWA-like"/>
    <property type="match status" value="1"/>
</dbReference>
<feature type="compositionally biased region" description="Basic and acidic residues" evidence="1">
    <location>
        <begin position="954"/>
        <end position="965"/>
    </location>
</feature>
<evidence type="ECO:0000256" key="1">
    <source>
        <dbReference type="SAM" id="MobiDB-lite"/>
    </source>
</evidence>
<dbReference type="InterPro" id="IPR002035">
    <property type="entry name" value="VWF_A"/>
</dbReference>
<evidence type="ECO:0000259" key="2">
    <source>
        <dbReference type="Pfam" id="PF13768"/>
    </source>
</evidence>
<dbReference type="GeneID" id="20328552"/>
<feature type="region of interest" description="Disordered" evidence="1">
    <location>
        <begin position="1081"/>
        <end position="1106"/>
    </location>
</feature>
<name>A0A074ZBC2_OPIVI</name>
<feature type="domain" description="VWFA" evidence="2">
    <location>
        <begin position="481"/>
        <end position="518"/>
    </location>
</feature>
<accession>A0A074ZBC2</accession>
<dbReference type="RefSeq" id="XP_009171677.1">
    <property type="nucleotide sequence ID" value="XM_009173413.1"/>
</dbReference>
<dbReference type="PANTHER" id="PTHR46785:SF1">
    <property type="entry name" value="VON WILLEBRAND FACTOR A DOMAIN-CONTAINING PROTEIN 3B"/>
    <property type="match status" value="1"/>
</dbReference>
<dbReference type="InterPro" id="IPR036465">
    <property type="entry name" value="vWFA_dom_sf"/>
</dbReference>
<dbReference type="KEGG" id="ovi:T265_14386"/>
<feature type="domain" description="VWFA" evidence="2">
    <location>
        <begin position="807"/>
        <end position="893"/>
    </location>
</feature>
<feature type="compositionally biased region" description="Basic and acidic residues" evidence="1">
    <location>
        <begin position="1094"/>
        <end position="1106"/>
    </location>
</feature>
<dbReference type="Pfam" id="PF13768">
    <property type="entry name" value="VWA_3"/>
    <property type="match status" value="3"/>
</dbReference>
<dbReference type="Gene3D" id="3.40.50.410">
    <property type="entry name" value="von Willebrand factor, type A domain"/>
    <property type="match status" value="1"/>
</dbReference>
<dbReference type="STRING" id="6198.A0A074ZBC2"/>
<dbReference type="PANTHER" id="PTHR46785">
    <property type="entry name" value="VON WILLEBRAND FACTOR A DOMAIN-CONTAINING PROTEIN 3B"/>
    <property type="match status" value="1"/>
</dbReference>
<feature type="compositionally biased region" description="Basic and acidic residues" evidence="1">
    <location>
        <begin position="1016"/>
        <end position="1028"/>
    </location>
</feature>
<dbReference type="OrthoDB" id="10021393at2759"/>
<protein>
    <recommendedName>
        <fullName evidence="2">VWFA domain-containing protein</fullName>
    </recommendedName>
</protein>
<reference evidence="3 4" key="1">
    <citation type="submission" date="2013-11" db="EMBL/GenBank/DDBJ databases">
        <title>Opisthorchis viverrini - life in the bile duct.</title>
        <authorList>
            <person name="Young N.D."/>
            <person name="Nagarajan N."/>
            <person name="Lin S.J."/>
            <person name="Korhonen P.K."/>
            <person name="Jex A.R."/>
            <person name="Hall R.S."/>
            <person name="Safavi-Hemami H."/>
            <person name="Kaewkong W."/>
            <person name="Bertrand D."/>
            <person name="Gao S."/>
            <person name="Seet Q."/>
            <person name="Wongkham S."/>
            <person name="Teh B.T."/>
            <person name="Wongkham C."/>
            <person name="Intapan P.M."/>
            <person name="Maleewong W."/>
            <person name="Yang X."/>
            <person name="Hu M."/>
            <person name="Wang Z."/>
            <person name="Hofmann A."/>
            <person name="Sternberg P.W."/>
            <person name="Tan P."/>
            <person name="Wang J."/>
            <person name="Gasser R.B."/>
        </authorList>
    </citation>
    <scope>NUCLEOTIDE SEQUENCE [LARGE SCALE GENOMIC DNA]</scope>
</reference>
<evidence type="ECO:0000313" key="3">
    <source>
        <dbReference type="EMBL" id="KER24596.1"/>
    </source>
</evidence>
<dbReference type="EMBL" id="KL596804">
    <property type="protein sequence ID" value="KER24596.1"/>
    <property type="molecule type" value="Genomic_DNA"/>
</dbReference>
<keyword evidence="4" id="KW-1185">Reference proteome</keyword>
<gene>
    <name evidence="3" type="ORF">T265_14386</name>
</gene>